<feature type="domain" description="NADP-dependent oxidoreductase" evidence="1">
    <location>
        <begin position="19"/>
        <end position="86"/>
    </location>
</feature>
<dbReference type="SUPFAM" id="SSF51430">
    <property type="entry name" value="NAD(P)-linked oxidoreductase"/>
    <property type="match status" value="1"/>
</dbReference>
<protein>
    <recommendedName>
        <fullName evidence="1">NADP-dependent oxidoreductase domain-containing protein</fullName>
    </recommendedName>
</protein>
<dbReference type="EMBL" id="UINC01164858">
    <property type="protein sequence ID" value="SVD65921.1"/>
    <property type="molecule type" value="Genomic_DNA"/>
</dbReference>
<organism evidence="2">
    <name type="scientific">marine metagenome</name>
    <dbReference type="NCBI Taxonomy" id="408172"/>
    <lineage>
        <taxon>unclassified sequences</taxon>
        <taxon>metagenomes</taxon>
        <taxon>ecological metagenomes</taxon>
    </lineage>
</organism>
<feature type="non-terminal residue" evidence="2">
    <location>
        <position position="90"/>
    </location>
</feature>
<evidence type="ECO:0000313" key="2">
    <source>
        <dbReference type="EMBL" id="SVD65921.1"/>
    </source>
</evidence>
<name>A0A382X6N1_9ZZZZ</name>
<sequence length="90" mass="10087">MNPLDKRCLGKTGVELPLLGFGGAPLGELFKKVSLPQAEETLNQAYDSGMRYYDTAPFYGHGLSEHRLGHMLRQKIRSEFILSSKVGRVY</sequence>
<evidence type="ECO:0000259" key="1">
    <source>
        <dbReference type="Pfam" id="PF00248"/>
    </source>
</evidence>
<dbReference type="GO" id="GO:0016491">
    <property type="term" value="F:oxidoreductase activity"/>
    <property type="evidence" value="ECO:0007669"/>
    <property type="project" value="InterPro"/>
</dbReference>
<dbReference type="GO" id="GO:0005829">
    <property type="term" value="C:cytosol"/>
    <property type="evidence" value="ECO:0007669"/>
    <property type="project" value="TreeGrafter"/>
</dbReference>
<proteinExistence type="predicted"/>
<dbReference type="Pfam" id="PF00248">
    <property type="entry name" value="Aldo_ket_red"/>
    <property type="match status" value="1"/>
</dbReference>
<dbReference type="PANTHER" id="PTHR42686:SF1">
    <property type="entry name" value="GH17980P-RELATED"/>
    <property type="match status" value="1"/>
</dbReference>
<dbReference type="Gene3D" id="3.20.20.100">
    <property type="entry name" value="NADP-dependent oxidoreductase domain"/>
    <property type="match status" value="1"/>
</dbReference>
<dbReference type="InterPro" id="IPR036812">
    <property type="entry name" value="NAD(P)_OxRdtase_dom_sf"/>
</dbReference>
<gene>
    <name evidence="2" type="ORF">METZ01_LOCUS418775</name>
</gene>
<dbReference type="InterPro" id="IPR023210">
    <property type="entry name" value="NADP_OxRdtase_dom"/>
</dbReference>
<dbReference type="AlphaFoldDB" id="A0A382X6N1"/>
<reference evidence="2" key="1">
    <citation type="submission" date="2018-05" db="EMBL/GenBank/DDBJ databases">
        <authorList>
            <person name="Lanie J.A."/>
            <person name="Ng W.-L."/>
            <person name="Kazmierczak K.M."/>
            <person name="Andrzejewski T.M."/>
            <person name="Davidsen T.M."/>
            <person name="Wayne K.J."/>
            <person name="Tettelin H."/>
            <person name="Glass J.I."/>
            <person name="Rusch D."/>
            <person name="Podicherti R."/>
            <person name="Tsui H.-C.T."/>
            <person name="Winkler M.E."/>
        </authorList>
    </citation>
    <scope>NUCLEOTIDE SEQUENCE</scope>
</reference>
<accession>A0A382X6N1</accession>
<dbReference type="PANTHER" id="PTHR42686">
    <property type="entry name" value="GH17980P-RELATED"/>
    <property type="match status" value="1"/>
</dbReference>
<dbReference type="InterPro" id="IPR020471">
    <property type="entry name" value="AKR"/>
</dbReference>